<dbReference type="Proteomes" id="UP000464178">
    <property type="component" value="Chromosome"/>
</dbReference>
<feature type="signal peptide" evidence="2">
    <location>
        <begin position="1"/>
        <end position="17"/>
    </location>
</feature>
<gene>
    <name evidence="3" type="ORF">SOIL9_73840</name>
</gene>
<feature type="chain" id="PRO_5026924965" description="Carboxypeptidase regulatory-like domain-containing protein" evidence="2">
    <location>
        <begin position="18"/>
        <end position="156"/>
    </location>
</feature>
<keyword evidence="2" id="KW-0732">Signal</keyword>
<dbReference type="RefSeq" id="WP_162672853.1">
    <property type="nucleotide sequence ID" value="NZ_LR593886.1"/>
</dbReference>
<proteinExistence type="predicted"/>
<sequence>MFRIRTFARFVLLVALASGCGKTLKPGQKPTYSVRGQVLVNDQPATNARVILVPLSGTPDERRPSAFCLSDGTFELSTYESRDGAPEGEYTVLIEWRPALPENPREQGPDRLGGKYADLKTAALKVTVKKEPNALEPFRLSLPKTAGLPARSSDRG</sequence>
<evidence type="ECO:0000313" key="4">
    <source>
        <dbReference type="Proteomes" id="UP000464178"/>
    </source>
</evidence>
<evidence type="ECO:0008006" key="5">
    <source>
        <dbReference type="Google" id="ProtNLM"/>
    </source>
</evidence>
<dbReference type="AlphaFoldDB" id="A0A6P2DJY9"/>
<evidence type="ECO:0000256" key="2">
    <source>
        <dbReference type="SAM" id="SignalP"/>
    </source>
</evidence>
<name>A0A6P2DJY9_9BACT</name>
<reference evidence="3 4" key="1">
    <citation type="submission" date="2019-05" db="EMBL/GenBank/DDBJ databases">
        <authorList>
            <consortium name="Science for Life Laboratories"/>
        </authorList>
    </citation>
    <scope>NUCLEOTIDE SEQUENCE [LARGE SCALE GENOMIC DNA]</scope>
    <source>
        <strain evidence="3">Soil9</strain>
    </source>
</reference>
<protein>
    <recommendedName>
        <fullName evidence="5">Carboxypeptidase regulatory-like domain-containing protein</fullName>
    </recommendedName>
</protein>
<feature type="region of interest" description="Disordered" evidence="1">
    <location>
        <begin position="137"/>
        <end position="156"/>
    </location>
</feature>
<dbReference type="EMBL" id="LR593886">
    <property type="protein sequence ID" value="VTS02834.1"/>
    <property type="molecule type" value="Genomic_DNA"/>
</dbReference>
<dbReference type="PROSITE" id="PS51257">
    <property type="entry name" value="PROKAR_LIPOPROTEIN"/>
    <property type="match status" value="1"/>
</dbReference>
<dbReference type="KEGG" id="gms:SOIL9_73840"/>
<evidence type="ECO:0000256" key="1">
    <source>
        <dbReference type="SAM" id="MobiDB-lite"/>
    </source>
</evidence>
<organism evidence="3 4">
    <name type="scientific">Gemmata massiliana</name>
    <dbReference type="NCBI Taxonomy" id="1210884"/>
    <lineage>
        <taxon>Bacteria</taxon>
        <taxon>Pseudomonadati</taxon>
        <taxon>Planctomycetota</taxon>
        <taxon>Planctomycetia</taxon>
        <taxon>Gemmatales</taxon>
        <taxon>Gemmataceae</taxon>
        <taxon>Gemmata</taxon>
    </lineage>
</organism>
<evidence type="ECO:0000313" key="3">
    <source>
        <dbReference type="EMBL" id="VTS02834.1"/>
    </source>
</evidence>
<keyword evidence="4" id="KW-1185">Reference proteome</keyword>
<accession>A0A6P2DJY9</accession>